<protein>
    <recommendedName>
        <fullName evidence="9">Orotidine 5'-phosphate decarboxylase</fullName>
        <ecNumber evidence="9">4.1.1.23</ecNumber>
    </recommendedName>
    <alternativeName>
        <fullName evidence="9">OMP decarboxylase</fullName>
        <shortName evidence="9">OMPDCase</shortName>
        <shortName evidence="9">OMPdecase</shortName>
    </alternativeName>
</protein>
<evidence type="ECO:0000256" key="5">
    <source>
        <dbReference type="ARBA" id="ARBA00022975"/>
    </source>
</evidence>
<dbReference type="InterPro" id="IPR047596">
    <property type="entry name" value="OMPdecase_bac"/>
</dbReference>
<feature type="active site" description="For OMPdecase activity" evidence="10">
    <location>
        <position position="69"/>
    </location>
</feature>
<evidence type="ECO:0000256" key="6">
    <source>
        <dbReference type="ARBA" id="ARBA00023239"/>
    </source>
</evidence>
<dbReference type="EC" id="4.1.1.23" evidence="9"/>
<evidence type="ECO:0000256" key="7">
    <source>
        <dbReference type="ARBA" id="ARBA00049157"/>
    </source>
</evidence>
<dbReference type="NCBIfam" id="NF001273">
    <property type="entry name" value="PRK00230.1"/>
    <property type="match status" value="1"/>
</dbReference>
<dbReference type="InterPro" id="IPR014732">
    <property type="entry name" value="OMPdecase"/>
</dbReference>
<evidence type="ECO:0000256" key="1">
    <source>
        <dbReference type="ARBA" id="ARBA00002356"/>
    </source>
</evidence>
<dbReference type="HAMAP" id="MF_01200_B">
    <property type="entry name" value="OMPdecase_type1_B"/>
    <property type="match status" value="1"/>
</dbReference>
<proteinExistence type="inferred from homology"/>
<evidence type="ECO:0000256" key="2">
    <source>
        <dbReference type="ARBA" id="ARBA00004861"/>
    </source>
</evidence>
<dbReference type="GO" id="GO:0044205">
    <property type="term" value="P:'de novo' UMP biosynthetic process"/>
    <property type="evidence" value="ECO:0007669"/>
    <property type="project" value="UniProtKB-UniRule"/>
</dbReference>
<dbReference type="AlphaFoldDB" id="A0A085JEG1"/>
<keyword evidence="6 9" id="KW-0456">Lyase</keyword>
<dbReference type="CDD" id="cd04725">
    <property type="entry name" value="OMP_decarboxylase_like"/>
    <property type="match status" value="1"/>
</dbReference>
<name>A0A085JEG1_9GAMM</name>
<feature type="active site" description="Proton donor" evidence="9">
    <location>
        <position position="69"/>
    </location>
</feature>
<dbReference type="InterPro" id="IPR001754">
    <property type="entry name" value="OMPdeCOase_dom"/>
</dbReference>
<evidence type="ECO:0000259" key="13">
    <source>
        <dbReference type="SMART" id="SM00934"/>
    </source>
</evidence>
<feature type="binding site" evidence="9 11">
    <location>
        <position position="40"/>
    </location>
    <ligand>
        <name>substrate</name>
    </ligand>
</feature>
<organism evidence="14 15">
    <name type="scientific">Tatumella ptyseos ATCC 33301</name>
    <dbReference type="NCBI Taxonomy" id="1005995"/>
    <lineage>
        <taxon>Bacteria</taxon>
        <taxon>Pseudomonadati</taxon>
        <taxon>Pseudomonadota</taxon>
        <taxon>Gammaproteobacteria</taxon>
        <taxon>Enterobacterales</taxon>
        <taxon>Erwiniaceae</taxon>
        <taxon>Tatumella</taxon>
    </lineage>
</organism>
<feature type="binding site" evidence="9 11">
    <location>
        <position position="197"/>
    </location>
    <ligand>
        <name>substrate</name>
    </ligand>
</feature>
<dbReference type="SMART" id="SM00934">
    <property type="entry name" value="OMPdecase"/>
    <property type="match status" value="1"/>
</dbReference>
<evidence type="ECO:0000256" key="11">
    <source>
        <dbReference type="PIRSR" id="PIRSR614732-2"/>
    </source>
</evidence>
<evidence type="ECO:0000256" key="3">
    <source>
        <dbReference type="ARBA" id="ARBA00011738"/>
    </source>
</evidence>
<feature type="binding site" evidence="9">
    <location>
        <begin position="67"/>
        <end position="76"/>
    </location>
    <ligand>
        <name>substrate</name>
    </ligand>
</feature>
<dbReference type="GO" id="GO:0005829">
    <property type="term" value="C:cytosol"/>
    <property type="evidence" value="ECO:0007669"/>
    <property type="project" value="TreeGrafter"/>
</dbReference>
<accession>A0A085JEG1</accession>
<feature type="active site" description="For OMPdecase activity" evidence="10">
    <location>
        <position position="72"/>
    </location>
</feature>
<feature type="domain" description="Orotidine 5'-phosphate decarboxylase" evidence="13">
    <location>
        <begin position="12"/>
        <end position="233"/>
    </location>
</feature>
<gene>
    <name evidence="9 14" type="primary">pyrF</name>
    <name evidence="14" type="ORF">GTPT_2158</name>
</gene>
<feature type="binding site" evidence="9 11">
    <location>
        <position position="218"/>
    </location>
    <ligand>
        <name>substrate</name>
    </ligand>
</feature>
<comment type="function">
    <text evidence="1 9">Catalyzes the decarboxylation of orotidine 5'-monophosphate (OMP) to uridine 5'-monophosphate (UMP).</text>
</comment>
<dbReference type="eggNOG" id="COG0284">
    <property type="taxonomic scope" value="Bacteria"/>
</dbReference>
<dbReference type="PANTHER" id="PTHR32119">
    <property type="entry name" value="OROTIDINE 5'-PHOSPHATE DECARBOXYLASE"/>
    <property type="match status" value="1"/>
</dbReference>
<dbReference type="GO" id="GO:0006207">
    <property type="term" value="P:'de novo' pyrimidine nucleobase biosynthetic process"/>
    <property type="evidence" value="ECO:0007669"/>
    <property type="project" value="InterPro"/>
</dbReference>
<dbReference type="NCBIfam" id="TIGR01740">
    <property type="entry name" value="pyrF"/>
    <property type="match status" value="1"/>
</dbReference>
<comment type="catalytic activity">
    <reaction evidence="7 9 12">
        <text>orotidine 5'-phosphate + H(+) = UMP + CO2</text>
        <dbReference type="Rhea" id="RHEA:11596"/>
        <dbReference type="ChEBI" id="CHEBI:15378"/>
        <dbReference type="ChEBI" id="CHEBI:16526"/>
        <dbReference type="ChEBI" id="CHEBI:57538"/>
        <dbReference type="ChEBI" id="CHEBI:57865"/>
        <dbReference type="EC" id="4.1.1.23"/>
    </reaction>
</comment>
<evidence type="ECO:0000256" key="4">
    <source>
        <dbReference type="ARBA" id="ARBA00022793"/>
    </source>
</evidence>
<feature type="binding site" evidence="9 11">
    <location>
        <position position="217"/>
    </location>
    <ligand>
        <name>substrate</name>
    </ligand>
</feature>
<reference evidence="14 15" key="1">
    <citation type="submission" date="2014-05" db="EMBL/GenBank/DDBJ databases">
        <title>ATOL: Assembling a taxonomically balanced genome-scale reconstruction of the evolutionary history of the Enterobacteriaceae.</title>
        <authorList>
            <person name="Plunkett G.III."/>
            <person name="Neeno-Eckwall E.C."/>
            <person name="Glasner J.D."/>
            <person name="Perna N.T."/>
        </authorList>
    </citation>
    <scope>NUCLEOTIDE SEQUENCE [LARGE SCALE GENOMIC DNA]</scope>
    <source>
        <strain evidence="14 15">ATCC 33301</strain>
    </source>
</reference>
<dbReference type="RefSeq" id="WP_025903090.1">
    <property type="nucleotide sequence ID" value="NZ_ATMJ01000024.1"/>
</dbReference>
<dbReference type="InterPro" id="IPR013785">
    <property type="entry name" value="Aldolase_TIM"/>
</dbReference>
<feature type="binding site" evidence="9 11">
    <location>
        <position position="18"/>
    </location>
    <ligand>
        <name>substrate</name>
    </ligand>
</feature>
<dbReference type="InterPro" id="IPR018089">
    <property type="entry name" value="OMPdecase_AS"/>
</dbReference>
<feature type="active site" description="For OMPdecase activity" evidence="10">
    <location>
        <position position="67"/>
    </location>
</feature>
<dbReference type="UniPathway" id="UPA00070">
    <property type="reaction ID" value="UER00120"/>
</dbReference>
<dbReference type="Pfam" id="PF00215">
    <property type="entry name" value="OMPdecase"/>
    <property type="match status" value="1"/>
</dbReference>
<comment type="similarity">
    <text evidence="8 9">Belongs to the OMP decarboxylase family. Type 1 subfamily.</text>
</comment>
<dbReference type="InterPro" id="IPR011060">
    <property type="entry name" value="RibuloseP-bd_barrel"/>
</dbReference>
<dbReference type="GO" id="GO:0004590">
    <property type="term" value="F:orotidine-5'-phosphate decarboxylase activity"/>
    <property type="evidence" value="ECO:0007669"/>
    <property type="project" value="UniProtKB-UniRule"/>
</dbReference>
<evidence type="ECO:0000256" key="9">
    <source>
        <dbReference type="HAMAP-Rule" id="MF_01200"/>
    </source>
</evidence>
<evidence type="ECO:0000256" key="12">
    <source>
        <dbReference type="RuleBase" id="RU000512"/>
    </source>
</evidence>
<dbReference type="PROSITE" id="PS00156">
    <property type="entry name" value="OMPDECASE"/>
    <property type="match status" value="1"/>
</dbReference>
<dbReference type="OrthoDB" id="9806203at2"/>
<evidence type="ECO:0000313" key="15">
    <source>
        <dbReference type="Proteomes" id="UP000028602"/>
    </source>
</evidence>
<evidence type="ECO:0000256" key="10">
    <source>
        <dbReference type="PIRSR" id="PIRSR614732-1"/>
    </source>
</evidence>
<dbReference type="EMBL" id="JMPR01000035">
    <property type="protein sequence ID" value="KFD18857.1"/>
    <property type="molecule type" value="Genomic_DNA"/>
</dbReference>
<comment type="caution">
    <text evidence="14">The sequence shown here is derived from an EMBL/GenBank/DDBJ whole genome shotgun (WGS) entry which is preliminary data.</text>
</comment>
<keyword evidence="15" id="KW-1185">Reference proteome</keyword>
<evidence type="ECO:0000313" key="14">
    <source>
        <dbReference type="EMBL" id="KFD18857.1"/>
    </source>
</evidence>
<keyword evidence="5 9" id="KW-0665">Pyrimidine biosynthesis</keyword>
<keyword evidence="4 9" id="KW-0210">Decarboxylase</keyword>
<dbReference type="PANTHER" id="PTHR32119:SF2">
    <property type="entry name" value="OROTIDINE 5'-PHOSPHATE DECARBOXYLASE"/>
    <property type="match status" value="1"/>
</dbReference>
<dbReference type="FunFam" id="3.20.20.70:FF:000015">
    <property type="entry name" value="Orotidine 5'-phosphate decarboxylase"/>
    <property type="match status" value="1"/>
</dbReference>
<comment type="pathway">
    <text evidence="2 9 12">Pyrimidine metabolism; UMP biosynthesis via de novo pathway; UMP from orotate: step 2/2.</text>
</comment>
<evidence type="ECO:0000256" key="8">
    <source>
        <dbReference type="ARBA" id="ARBA00061012"/>
    </source>
</evidence>
<sequence length="240" mass="25508">MSALSPSSVTSPVLVALDFDDINRALALTDLIDPQSCRLKVGKEMFTRFGPEWVKTLQSRGFDVFLDLKFHDIPNTVAHAVAAAADLGVWMVNVHASGGARMMNAAREALVPMGKDAPLLIAVTVLTSMEASDLHDIGIDRTPAEHALHLATLTKECGLDGVVCSAHEAVTFRQRLGNAFSLVTPGIRPEGSAAQDQRRIMTPAQAKQAGVDYMVIGRPITQSADPAATLASILQSLQGA</sequence>
<feature type="binding site" evidence="9 11">
    <location>
        <position position="188"/>
    </location>
    <ligand>
        <name>substrate</name>
    </ligand>
</feature>
<dbReference type="Proteomes" id="UP000028602">
    <property type="component" value="Unassembled WGS sequence"/>
</dbReference>
<dbReference type="Gene3D" id="3.20.20.70">
    <property type="entry name" value="Aldolase class I"/>
    <property type="match status" value="1"/>
</dbReference>
<comment type="subunit">
    <text evidence="3 9">Homodimer.</text>
</comment>
<feature type="binding site" evidence="9 11">
    <location>
        <position position="127"/>
    </location>
    <ligand>
        <name>substrate</name>
    </ligand>
</feature>
<dbReference type="SUPFAM" id="SSF51366">
    <property type="entry name" value="Ribulose-phoshate binding barrel"/>
    <property type="match status" value="1"/>
</dbReference>